<organism evidence="3 4">
    <name type="scientific">Kitasatospora saccharophila</name>
    <dbReference type="NCBI Taxonomy" id="407973"/>
    <lineage>
        <taxon>Bacteria</taxon>
        <taxon>Bacillati</taxon>
        <taxon>Actinomycetota</taxon>
        <taxon>Actinomycetes</taxon>
        <taxon>Kitasatosporales</taxon>
        <taxon>Streptomycetaceae</taxon>
        <taxon>Kitasatospora</taxon>
    </lineage>
</organism>
<accession>A0ABP5JJE7</accession>
<evidence type="ECO:0000259" key="2">
    <source>
        <dbReference type="SMART" id="SM00860"/>
    </source>
</evidence>
<proteinExistence type="predicted"/>
<dbReference type="EMBL" id="BAAANS010000064">
    <property type="protein sequence ID" value="GAA2118827.1"/>
    <property type="molecule type" value="Genomic_DNA"/>
</dbReference>
<protein>
    <recommendedName>
        <fullName evidence="2">Knr4/Smi1-like domain-containing protein</fullName>
    </recommendedName>
</protein>
<sequence length="498" mass="54716">MGMDRVQWREFLELWSTEWITAKQADPEEGPVDPEVLRDGWLGFSPATEPEVAAAEARLGRPLPPSLREFLLVTDGWRETGPFIEELAGTTGLDWLRDTPERHWIGIWEELAGLSEGEEDEEDEYDEVAVAEARILARSLRLSLAGDAAVLLLDPEDVDADGEWAGYWLASWSGEGLQRHASFAELVRAQWRTMHALAQPAGPTRDHWDAEVERGRRAALAGELDLALDLFGQAKEFGRPRARLLLLQLRLLLDGWRTGKNGIPWSLRDAKVFLAEPLLSEGFLPLLVRLVREADGHEPYTLDKLRENGPRVLRAALAEYEAMTAPGFRFRYGPPEFDAAVHAVVDGLAAHLEEQRAASERAARPGGEVRSEVTTMHFIVPSNSTLRYSGSWAEVAPGTIGPAGDELLAARSAGGPRSERRAGDEPAPLGPGPHYGRPGPEIAPEVAERAWSELLAALPLWHPAGPDHLAPVSLLADPLLAELITPERARALLSLPRG</sequence>
<reference evidence="4" key="1">
    <citation type="journal article" date="2019" name="Int. J. Syst. Evol. Microbiol.">
        <title>The Global Catalogue of Microorganisms (GCM) 10K type strain sequencing project: providing services to taxonomists for standard genome sequencing and annotation.</title>
        <authorList>
            <consortium name="The Broad Institute Genomics Platform"/>
            <consortium name="The Broad Institute Genome Sequencing Center for Infectious Disease"/>
            <person name="Wu L."/>
            <person name="Ma J."/>
        </authorList>
    </citation>
    <scope>NUCLEOTIDE SEQUENCE [LARGE SCALE GENOMIC DNA]</scope>
    <source>
        <strain evidence="4">JCM 14559</strain>
    </source>
</reference>
<dbReference type="Pfam" id="PF09346">
    <property type="entry name" value="SMI1_KNR4"/>
    <property type="match status" value="1"/>
</dbReference>
<dbReference type="Gene3D" id="3.40.1580.10">
    <property type="entry name" value="SMI1/KNR4-like"/>
    <property type="match status" value="1"/>
</dbReference>
<evidence type="ECO:0000313" key="3">
    <source>
        <dbReference type="EMBL" id="GAA2118827.1"/>
    </source>
</evidence>
<dbReference type="SMART" id="SM00860">
    <property type="entry name" value="SMI1_KNR4"/>
    <property type="match status" value="1"/>
</dbReference>
<dbReference type="InterPro" id="IPR018958">
    <property type="entry name" value="Knr4/Smi1-like_dom"/>
</dbReference>
<feature type="domain" description="Knr4/Smi1-like" evidence="2">
    <location>
        <begin position="46"/>
        <end position="189"/>
    </location>
</feature>
<feature type="region of interest" description="Disordered" evidence="1">
    <location>
        <begin position="411"/>
        <end position="441"/>
    </location>
</feature>
<dbReference type="SUPFAM" id="SSF160631">
    <property type="entry name" value="SMI1/KNR4-like"/>
    <property type="match status" value="1"/>
</dbReference>
<name>A0ABP5JJE7_9ACTN</name>
<gene>
    <name evidence="3" type="ORF">GCM10009759_66440</name>
</gene>
<dbReference type="Proteomes" id="UP001500897">
    <property type="component" value="Unassembled WGS sequence"/>
</dbReference>
<evidence type="ECO:0000256" key="1">
    <source>
        <dbReference type="SAM" id="MobiDB-lite"/>
    </source>
</evidence>
<comment type="caution">
    <text evidence="3">The sequence shown here is derived from an EMBL/GenBank/DDBJ whole genome shotgun (WGS) entry which is preliminary data.</text>
</comment>
<evidence type="ECO:0000313" key="4">
    <source>
        <dbReference type="Proteomes" id="UP001500897"/>
    </source>
</evidence>
<dbReference type="InterPro" id="IPR037883">
    <property type="entry name" value="Knr4/Smi1-like_sf"/>
</dbReference>
<keyword evidence="4" id="KW-1185">Reference proteome</keyword>